<gene>
    <name evidence="10" type="ORF">DAY19_05310</name>
</gene>
<name>A0ABY0IJP5_9BACT</name>
<keyword evidence="11" id="KW-1185">Reference proteome</keyword>
<dbReference type="EMBL" id="QDKL01000001">
    <property type="protein sequence ID" value="RZF23188.1"/>
    <property type="molecule type" value="Genomic_DNA"/>
</dbReference>
<comment type="similarity">
    <text evidence="2">Belongs to the peptidase A24 family.</text>
</comment>
<feature type="domain" description="Prepilin peptidase A24 N-terminal" evidence="9">
    <location>
        <begin position="11"/>
        <end position="91"/>
    </location>
</feature>
<dbReference type="InterPro" id="IPR000045">
    <property type="entry name" value="Prepilin_IV_endopep_pep"/>
</dbReference>
<organism evidence="10 11">
    <name type="scientific">Halobacteriovorax vibrionivorans</name>
    <dbReference type="NCBI Taxonomy" id="2152716"/>
    <lineage>
        <taxon>Bacteria</taxon>
        <taxon>Pseudomonadati</taxon>
        <taxon>Bdellovibrionota</taxon>
        <taxon>Bacteriovoracia</taxon>
        <taxon>Bacteriovoracales</taxon>
        <taxon>Halobacteriovoraceae</taxon>
        <taxon>Halobacteriovorax</taxon>
    </lineage>
</organism>
<evidence type="ECO:0000256" key="4">
    <source>
        <dbReference type="ARBA" id="ARBA00022692"/>
    </source>
</evidence>
<evidence type="ECO:0000256" key="3">
    <source>
        <dbReference type="ARBA" id="ARBA00022475"/>
    </source>
</evidence>
<dbReference type="Proteomes" id="UP000443582">
    <property type="component" value="Unassembled WGS sequence"/>
</dbReference>
<dbReference type="Gene3D" id="1.20.120.1220">
    <property type="match status" value="1"/>
</dbReference>
<evidence type="ECO:0000256" key="2">
    <source>
        <dbReference type="ARBA" id="ARBA00005801"/>
    </source>
</evidence>
<dbReference type="PANTHER" id="PTHR30487">
    <property type="entry name" value="TYPE 4 PREPILIN-LIKE PROTEINS LEADER PEPTIDE-PROCESSING ENZYME"/>
    <property type="match status" value="1"/>
</dbReference>
<feature type="domain" description="Prepilin type IV endopeptidase peptidase" evidence="8">
    <location>
        <begin position="109"/>
        <end position="213"/>
    </location>
</feature>
<evidence type="ECO:0000259" key="9">
    <source>
        <dbReference type="Pfam" id="PF06750"/>
    </source>
</evidence>
<protein>
    <submittedName>
        <fullName evidence="10">Prepilin peptidase</fullName>
    </submittedName>
</protein>
<feature type="transmembrane region" description="Helical" evidence="7">
    <location>
        <begin position="97"/>
        <end position="118"/>
    </location>
</feature>
<evidence type="ECO:0000313" key="10">
    <source>
        <dbReference type="EMBL" id="RZF23188.1"/>
    </source>
</evidence>
<dbReference type="RefSeq" id="WP_114706136.1">
    <property type="nucleotide sequence ID" value="NZ_QDKL01000001.1"/>
</dbReference>
<accession>A0ABY0IJP5</accession>
<feature type="transmembrane region" description="Helical" evidence="7">
    <location>
        <begin position="228"/>
        <end position="248"/>
    </location>
</feature>
<feature type="transmembrane region" description="Helical" evidence="7">
    <location>
        <begin position="130"/>
        <end position="146"/>
    </location>
</feature>
<feature type="transmembrane region" description="Helical" evidence="7">
    <location>
        <begin position="175"/>
        <end position="193"/>
    </location>
</feature>
<feature type="transmembrane region" description="Helical" evidence="7">
    <location>
        <begin position="6"/>
        <end position="27"/>
    </location>
</feature>
<dbReference type="InterPro" id="IPR010627">
    <property type="entry name" value="Prepilin_pept_A24_N"/>
</dbReference>
<feature type="transmembrane region" description="Helical" evidence="7">
    <location>
        <begin position="199"/>
        <end position="219"/>
    </location>
</feature>
<dbReference type="PANTHER" id="PTHR30487:SF0">
    <property type="entry name" value="PREPILIN LEADER PEPTIDASE_N-METHYLTRANSFERASE-RELATED"/>
    <property type="match status" value="1"/>
</dbReference>
<keyword evidence="3" id="KW-1003">Cell membrane</keyword>
<evidence type="ECO:0000256" key="1">
    <source>
        <dbReference type="ARBA" id="ARBA00004651"/>
    </source>
</evidence>
<reference evidence="11" key="1">
    <citation type="journal article" date="2019" name="Int. J. Syst. Evol. Microbiol.">
        <title>Halobacteriovorax valvorus sp. nov., a novel prokaryotic predator isolated from coastal seawater of China.</title>
        <authorList>
            <person name="Chen M.-X."/>
        </authorList>
    </citation>
    <scope>NUCLEOTIDE SEQUENCE [LARGE SCALE GENOMIC DNA]</scope>
    <source>
        <strain evidence="11">BL9</strain>
    </source>
</reference>
<sequence>MILLYKVYAFIFGAMVGSFLNVLILRLPKGEKFFVDRSRCPKCGFQLKWYHNIPIISYILLRGKCARCKSRISLQYPVIELLTAVISLLLFGNEISLHTITSYLFFFTIACCLLVHFVIDIRHQILPDSINIYLGVIFFIHAIFFFPIQHWLLGGIIGFAIPYLITFVFYKLRGVVGLGGGDIKLFGVLGIYLGPLGIIHNMLFACVFGSVLMLPLLIFKIIKRDQAIAFGPFIILVAVIQIFLPNIFKMMLGVVLF</sequence>
<proteinExistence type="inferred from homology"/>
<comment type="caution">
    <text evidence="10">The sequence shown here is derived from an EMBL/GenBank/DDBJ whole genome shotgun (WGS) entry which is preliminary data.</text>
</comment>
<feature type="transmembrane region" description="Helical" evidence="7">
    <location>
        <begin position="152"/>
        <end position="170"/>
    </location>
</feature>
<comment type="subcellular location">
    <subcellularLocation>
        <location evidence="1">Cell membrane</location>
        <topology evidence="1">Multi-pass membrane protein</topology>
    </subcellularLocation>
</comment>
<keyword evidence="4 7" id="KW-0812">Transmembrane</keyword>
<evidence type="ECO:0000259" key="8">
    <source>
        <dbReference type="Pfam" id="PF01478"/>
    </source>
</evidence>
<dbReference type="Pfam" id="PF01478">
    <property type="entry name" value="Peptidase_A24"/>
    <property type="match status" value="1"/>
</dbReference>
<dbReference type="Pfam" id="PF06750">
    <property type="entry name" value="A24_N_bact"/>
    <property type="match status" value="1"/>
</dbReference>
<evidence type="ECO:0000256" key="7">
    <source>
        <dbReference type="SAM" id="Phobius"/>
    </source>
</evidence>
<keyword evidence="5 7" id="KW-1133">Transmembrane helix</keyword>
<evidence type="ECO:0000256" key="5">
    <source>
        <dbReference type="ARBA" id="ARBA00022989"/>
    </source>
</evidence>
<evidence type="ECO:0000313" key="11">
    <source>
        <dbReference type="Proteomes" id="UP000443582"/>
    </source>
</evidence>
<keyword evidence="6 7" id="KW-0472">Membrane</keyword>
<dbReference type="InterPro" id="IPR050882">
    <property type="entry name" value="Prepilin_peptidase/N-MTase"/>
</dbReference>
<evidence type="ECO:0000256" key="6">
    <source>
        <dbReference type="ARBA" id="ARBA00023136"/>
    </source>
</evidence>
<feature type="transmembrane region" description="Helical" evidence="7">
    <location>
        <begin position="72"/>
        <end position="91"/>
    </location>
</feature>